<dbReference type="InterPro" id="IPR000164">
    <property type="entry name" value="Histone_H3/CENP-A"/>
</dbReference>
<evidence type="ECO:0000256" key="2">
    <source>
        <dbReference type="ARBA" id="ARBA00022990"/>
    </source>
</evidence>
<evidence type="ECO:0000259" key="4">
    <source>
        <dbReference type="Pfam" id="PF00125"/>
    </source>
</evidence>
<evidence type="ECO:0000313" key="5">
    <source>
        <dbReference type="EMBL" id="WVZ00856.1"/>
    </source>
</evidence>
<dbReference type="PROSITE" id="PS00322">
    <property type="entry name" value="HISTONE_H3_1"/>
    <property type="match status" value="1"/>
</dbReference>
<feature type="region of interest" description="Disordered" evidence="3">
    <location>
        <begin position="431"/>
        <end position="454"/>
    </location>
</feature>
<keyword evidence="2" id="KW-0007">Acetylation</keyword>
<keyword evidence="6" id="KW-1185">Reference proteome</keyword>
<proteinExistence type="inferred from homology"/>
<evidence type="ECO:0000256" key="3">
    <source>
        <dbReference type="SAM" id="MobiDB-lite"/>
    </source>
</evidence>
<protein>
    <recommendedName>
        <fullName evidence="4">Core Histone H2A/H2B/H3 domain-containing protein</fullName>
    </recommendedName>
</protein>
<dbReference type="SUPFAM" id="SSF47113">
    <property type="entry name" value="Histone-fold"/>
    <property type="match status" value="1"/>
</dbReference>
<dbReference type="PANTHER" id="PTHR33984:SF11">
    <property type="match status" value="1"/>
</dbReference>
<dbReference type="PRINTS" id="PR00622">
    <property type="entry name" value="HISTONEH3"/>
</dbReference>
<dbReference type="EMBL" id="CP144693">
    <property type="protein sequence ID" value="WVZ00856.1"/>
    <property type="molecule type" value="Genomic_DNA"/>
</dbReference>
<dbReference type="PANTHER" id="PTHR33984">
    <property type="entry name" value="OS02G0717600 PROTEIN"/>
    <property type="match status" value="1"/>
</dbReference>
<dbReference type="GO" id="GO:0000786">
    <property type="term" value="C:nucleosome"/>
    <property type="evidence" value="ECO:0007669"/>
    <property type="project" value="InterPro"/>
</dbReference>
<dbReference type="GO" id="GO:0046982">
    <property type="term" value="F:protein heterodimerization activity"/>
    <property type="evidence" value="ECO:0007669"/>
    <property type="project" value="InterPro"/>
</dbReference>
<sequence>MDRTSQSSSDSPTRDPKVLSIECLRGSSKADEWTGDMLQSGDIVEELRIGSTAKSQIRYQSPFKGGRSGVQKILQEAFKKKETSIVVRVRRGPEELAELQACIVPNELAAKKGLVLRSIDDPNYVVGFLDRTEAECFELQASRGTRMVNALTRTKLQDGYVSYSWERRMQEMLPIPNSSNFLSILFLPKASDRIASRYNDLEDTLARANAWLNAGQASGVPIVFMNIQTESLLTKISGETASSTVNAGSLSDLANLANESLYGFEDYHGVDIGVVRAVRLWYAPVAGEFSIEIKLKEEDSKLGFAISRTEEGFIFISSVINQENVPATRSGLSNLYKLATDTCRILVVSRVSNQKVLPWMVSSTGAIRCYDTVSLSQKLSLHRHTRVPILLHVFLWDRALASSVGSTRFRALSSVLPSHISEVSLPPIPNETHVLPLPPPPPSEPTHTSDISHSKLQRDTAGEFSFRFHDFALSSNWLTAYGQVRSTGGKAPRKQLATKAARKSAPATGGVKKPHCFRPGTVTLREIREYQKSTDLLIRKFQFQRLVREIAQERWL</sequence>
<dbReference type="Proteomes" id="UP001374535">
    <property type="component" value="Chromosome 8"/>
</dbReference>
<dbReference type="InterPro" id="IPR009072">
    <property type="entry name" value="Histone-fold"/>
</dbReference>
<comment type="similarity">
    <text evidence="1">Belongs to the histone H3 family.</text>
</comment>
<dbReference type="AlphaFoldDB" id="A0AAQ3RQW8"/>
<gene>
    <name evidence="5" type="ORF">V8G54_026925</name>
</gene>
<organism evidence="5 6">
    <name type="scientific">Vigna mungo</name>
    <name type="common">Black gram</name>
    <name type="synonym">Phaseolus mungo</name>
    <dbReference type="NCBI Taxonomy" id="3915"/>
    <lineage>
        <taxon>Eukaryota</taxon>
        <taxon>Viridiplantae</taxon>
        <taxon>Streptophyta</taxon>
        <taxon>Embryophyta</taxon>
        <taxon>Tracheophyta</taxon>
        <taxon>Spermatophyta</taxon>
        <taxon>Magnoliopsida</taxon>
        <taxon>eudicotyledons</taxon>
        <taxon>Gunneridae</taxon>
        <taxon>Pentapetalae</taxon>
        <taxon>rosids</taxon>
        <taxon>fabids</taxon>
        <taxon>Fabales</taxon>
        <taxon>Fabaceae</taxon>
        <taxon>Papilionoideae</taxon>
        <taxon>50 kb inversion clade</taxon>
        <taxon>NPAAA clade</taxon>
        <taxon>indigoferoid/millettioid clade</taxon>
        <taxon>Phaseoleae</taxon>
        <taxon>Vigna</taxon>
    </lineage>
</organism>
<evidence type="ECO:0000313" key="6">
    <source>
        <dbReference type="Proteomes" id="UP001374535"/>
    </source>
</evidence>
<reference evidence="5 6" key="1">
    <citation type="journal article" date="2023" name="Life. Sci Alliance">
        <title>Evolutionary insights into 3D genome organization and epigenetic landscape of Vigna mungo.</title>
        <authorList>
            <person name="Junaid A."/>
            <person name="Singh B."/>
            <person name="Bhatia S."/>
        </authorList>
    </citation>
    <scope>NUCLEOTIDE SEQUENCE [LARGE SCALE GENOMIC DNA]</scope>
    <source>
        <strain evidence="5">Urdbean</strain>
    </source>
</reference>
<dbReference type="Gene3D" id="1.10.20.10">
    <property type="entry name" value="Histone, subunit A"/>
    <property type="match status" value="1"/>
</dbReference>
<dbReference type="GO" id="GO:0030527">
    <property type="term" value="F:structural constituent of chromatin"/>
    <property type="evidence" value="ECO:0007669"/>
    <property type="project" value="InterPro"/>
</dbReference>
<feature type="domain" description="Core Histone H2A/H2B/H3" evidence="4">
    <location>
        <begin position="519"/>
        <end position="552"/>
    </location>
</feature>
<dbReference type="InterPro" id="IPR007125">
    <property type="entry name" value="H2A/H2B/H3"/>
</dbReference>
<dbReference type="Pfam" id="PF00125">
    <property type="entry name" value="Histone"/>
    <property type="match status" value="1"/>
</dbReference>
<dbReference type="GO" id="GO:0003677">
    <property type="term" value="F:DNA binding"/>
    <property type="evidence" value="ECO:0007669"/>
    <property type="project" value="InterPro"/>
</dbReference>
<name>A0AAQ3RQW8_VIGMU</name>
<accession>A0AAQ3RQW8</accession>
<evidence type="ECO:0000256" key="1">
    <source>
        <dbReference type="ARBA" id="ARBA00010343"/>
    </source>
</evidence>